<proteinExistence type="predicted"/>
<dbReference type="FunFam" id="2.40.50.100:FF:000003">
    <property type="entry name" value="Acetyl-CoA carboxylase biotin carboxyl carrier protein"/>
    <property type="match status" value="1"/>
</dbReference>
<evidence type="ECO:0000259" key="2">
    <source>
        <dbReference type="PROSITE" id="PS50968"/>
    </source>
</evidence>
<accession>A0A1F7RXM6</accession>
<comment type="caution">
    <text evidence="3">The sequence shown here is derived from an EMBL/GenBank/DDBJ whole genome shotgun (WGS) entry which is preliminary data.</text>
</comment>
<keyword evidence="1" id="KW-0092">Biotin</keyword>
<evidence type="ECO:0000256" key="1">
    <source>
        <dbReference type="ARBA" id="ARBA00023267"/>
    </source>
</evidence>
<dbReference type="InterPro" id="IPR050709">
    <property type="entry name" value="Biotin_Carboxyl_Carrier/Decarb"/>
</dbReference>
<dbReference type="Gene3D" id="2.40.50.100">
    <property type="match status" value="1"/>
</dbReference>
<dbReference type="AlphaFoldDB" id="A0A1F7RXM6"/>
<dbReference type="Pfam" id="PF00364">
    <property type="entry name" value="Biotin_lipoyl"/>
    <property type="match status" value="1"/>
</dbReference>
<name>A0A1F7RXM6_9BACT</name>
<evidence type="ECO:0000313" key="3">
    <source>
        <dbReference type="EMBL" id="OGL45607.1"/>
    </source>
</evidence>
<dbReference type="PANTHER" id="PTHR45266">
    <property type="entry name" value="OXALOACETATE DECARBOXYLASE ALPHA CHAIN"/>
    <property type="match status" value="1"/>
</dbReference>
<dbReference type="Proteomes" id="UP000179266">
    <property type="component" value="Unassembled WGS sequence"/>
</dbReference>
<dbReference type="PROSITE" id="PS50968">
    <property type="entry name" value="BIOTINYL_LIPOYL"/>
    <property type="match status" value="1"/>
</dbReference>
<feature type="domain" description="Lipoyl-binding" evidence="2">
    <location>
        <begin position="86"/>
        <end position="166"/>
    </location>
</feature>
<dbReference type="InterPro" id="IPR000089">
    <property type="entry name" value="Biotin_lipoyl"/>
</dbReference>
<gene>
    <name evidence="3" type="ORF">A2161_12560</name>
</gene>
<sequence>MNLNIKIDGSEKIVDIEKDGENFKITVDDSEKSVQWIPIGEHSYILSFENKSLPVYLVSSNNIRYINIDGENYLTESVTRIKKTHITGIESTLDENENFIAAPMPGKIVKILVDEGSPIKKGQNAIILEAMKMETHVVSPQNGIITKINFSVGDQVNLGEILIEIQPDDCGDV</sequence>
<organism evidence="3 4">
    <name type="scientific">Candidatus Schekmanbacteria bacterium RBG_13_48_7</name>
    <dbReference type="NCBI Taxonomy" id="1817878"/>
    <lineage>
        <taxon>Bacteria</taxon>
        <taxon>Candidatus Schekmaniibacteriota</taxon>
    </lineage>
</organism>
<evidence type="ECO:0000313" key="4">
    <source>
        <dbReference type="Proteomes" id="UP000179266"/>
    </source>
</evidence>
<dbReference type="InterPro" id="IPR011053">
    <property type="entry name" value="Single_hybrid_motif"/>
</dbReference>
<dbReference type="SUPFAM" id="SSF51230">
    <property type="entry name" value="Single hybrid motif"/>
    <property type="match status" value="1"/>
</dbReference>
<reference evidence="3 4" key="1">
    <citation type="journal article" date="2016" name="Nat. Commun.">
        <title>Thousands of microbial genomes shed light on interconnected biogeochemical processes in an aquifer system.</title>
        <authorList>
            <person name="Anantharaman K."/>
            <person name="Brown C.T."/>
            <person name="Hug L.A."/>
            <person name="Sharon I."/>
            <person name="Castelle C.J."/>
            <person name="Probst A.J."/>
            <person name="Thomas B.C."/>
            <person name="Singh A."/>
            <person name="Wilkins M.J."/>
            <person name="Karaoz U."/>
            <person name="Brodie E.L."/>
            <person name="Williams K.H."/>
            <person name="Hubbard S.S."/>
            <person name="Banfield J.F."/>
        </authorList>
    </citation>
    <scope>NUCLEOTIDE SEQUENCE [LARGE SCALE GENOMIC DNA]</scope>
</reference>
<protein>
    <recommendedName>
        <fullName evidence="2">Lipoyl-binding domain-containing protein</fullName>
    </recommendedName>
</protein>
<dbReference type="PANTHER" id="PTHR45266:SF3">
    <property type="entry name" value="OXALOACETATE DECARBOXYLASE ALPHA CHAIN"/>
    <property type="match status" value="1"/>
</dbReference>
<dbReference type="CDD" id="cd06850">
    <property type="entry name" value="biotinyl_domain"/>
    <property type="match status" value="1"/>
</dbReference>
<dbReference type="EMBL" id="MGDD01000168">
    <property type="protein sequence ID" value="OGL45607.1"/>
    <property type="molecule type" value="Genomic_DNA"/>
</dbReference>